<feature type="signal peptide" evidence="2">
    <location>
        <begin position="1"/>
        <end position="29"/>
    </location>
</feature>
<evidence type="ECO:0000256" key="2">
    <source>
        <dbReference type="SAM" id="SignalP"/>
    </source>
</evidence>
<dbReference type="EMBL" id="CP031165">
    <property type="protein sequence ID" value="AXV04881.1"/>
    <property type="molecule type" value="Genomic_DNA"/>
</dbReference>
<dbReference type="Proteomes" id="UP000264006">
    <property type="component" value="Chromosome"/>
</dbReference>
<evidence type="ECO:0000256" key="1">
    <source>
        <dbReference type="SAM" id="MobiDB-lite"/>
    </source>
</evidence>
<dbReference type="PROSITE" id="PS51257">
    <property type="entry name" value="PROKAR_LIPOPROTEIN"/>
    <property type="match status" value="1"/>
</dbReference>
<feature type="region of interest" description="Disordered" evidence="1">
    <location>
        <begin position="28"/>
        <end position="104"/>
    </location>
</feature>
<organism evidence="3 4">
    <name type="scientific">Euzebya pacifica</name>
    <dbReference type="NCBI Taxonomy" id="1608957"/>
    <lineage>
        <taxon>Bacteria</taxon>
        <taxon>Bacillati</taxon>
        <taxon>Actinomycetota</taxon>
        <taxon>Nitriliruptoria</taxon>
        <taxon>Euzebyales</taxon>
    </lineage>
</organism>
<evidence type="ECO:0000313" key="3">
    <source>
        <dbReference type="EMBL" id="AXV04881.1"/>
    </source>
</evidence>
<evidence type="ECO:0008006" key="5">
    <source>
        <dbReference type="Google" id="ProtNLM"/>
    </source>
</evidence>
<keyword evidence="2" id="KW-0732">Signal</keyword>
<accession>A0A346XRN4</accession>
<sequence length="211" mass="21286">MSTIRPRPVHLLLVAVFLLLGACAGGGEADDATEPVDQAASGTDSAEDDGPAAQPGADGVGDTPEPVPPSATPTPEALATAPAPTPEALATADPQPTDAGTTGGTEAFCAAAATFVELFDGPDPSTPEETQAYFETAITILDTMADVAPGEAAETVTGTRDFFVEVDQLAADVGYDVDAADEDALEELEQRYGATLDGFETVVADGCGLDL</sequence>
<dbReference type="AlphaFoldDB" id="A0A346XRN4"/>
<protein>
    <recommendedName>
        <fullName evidence="5">Lipoprotein</fullName>
    </recommendedName>
</protein>
<feature type="chain" id="PRO_5016872103" description="Lipoprotein" evidence="2">
    <location>
        <begin position="30"/>
        <end position="211"/>
    </location>
</feature>
<keyword evidence="4" id="KW-1185">Reference proteome</keyword>
<proteinExistence type="predicted"/>
<evidence type="ECO:0000313" key="4">
    <source>
        <dbReference type="Proteomes" id="UP000264006"/>
    </source>
</evidence>
<reference evidence="3 4" key="1">
    <citation type="submission" date="2018-09" db="EMBL/GenBank/DDBJ databases">
        <title>Complete genome sequence of Euzebya sp. DY32-46 isolated from seawater of Pacific Ocean.</title>
        <authorList>
            <person name="Xu L."/>
            <person name="Wu Y.-H."/>
            <person name="Xu X.-W."/>
        </authorList>
    </citation>
    <scope>NUCLEOTIDE SEQUENCE [LARGE SCALE GENOMIC DNA]</scope>
    <source>
        <strain evidence="3 4">DY32-46</strain>
    </source>
</reference>
<name>A0A346XRN4_9ACTN</name>
<dbReference type="RefSeq" id="WP_114589765.1">
    <property type="nucleotide sequence ID" value="NZ_CP031165.1"/>
</dbReference>
<gene>
    <name evidence="3" type="ORF">DVS28_a0173</name>
</gene>
<dbReference type="KEGG" id="euz:DVS28_a0173"/>
<feature type="compositionally biased region" description="Low complexity" evidence="1">
    <location>
        <begin position="73"/>
        <end position="94"/>
    </location>
</feature>